<dbReference type="InterPro" id="IPR050905">
    <property type="entry name" value="Plant_NBS-LRR"/>
</dbReference>
<evidence type="ECO:0000256" key="4">
    <source>
        <dbReference type="ARBA" id="ARBA00022840"/>
    </source>
</evidence>
<evidence type="ECO:0000313" key="8">
    <source>
        <dbReference type="Proteomes" id="UP000250235"/>
    </source>
</evidence>
<keyword evidence="8" id="KW-1185">Reference proteome</keyword>
<keyword evidence="5" id="KW-0175">Coiled coil</keyword>
<reference evidence="7 8" key="1">
    <citation type="journal article" date="2015" name="Proc. Natl. Acad. Sci. U.S.A.">
        <title>The resurrection genome of Boea hygrometrica: A blueprint for survival of dehydration.</title>
        <authorList>
            <person name="Xiao L."/>
            <person name="Yang G."/>
            <person name="Zhang L."/>
            <person name="Yang X."/>
            <person name="Zhao S."/>
            <person name="Ji Z."/>
            <person name="Zhou Q."/>
            <person name="Hu M."/>
            <person name="Wang Y."/>
            <person name="Chen M."/>
            <person name="Xu Y."/>
            <person name="Jin H."/>
            <person name="Xiao X."/>
            <person name="Hu G."/>
            <person name="Bao F."/>
            <person name="Hu Y."/>
            <person name="Wan P."/>
            <person name="Li L."/>
            <person name="Deng X."/>
            <person name="Kuang T."/>
            <person name="Xiang C."/>
            <person name="Zhu J.K."/>
            <person name="Oliver M.J."/>
            <person name="He Y."/>
        </authorList>
    </citation>
    <scope>NUCLEOTIDE SEQUENCE [LARGE SCALE GENOMIC DNA]</scope>
    <source>
        <strain evidence="8">cv. XS01</strain>
    </source>
</reference>
<dbReference type="PRINTS" id="PR00364">
    <property type="entry name" value="DISEASERSIST"/>
</dbReference>
<keyword evidence="4" id="KW-0067">ATP-binding</keyword>
<protein>
    <submittedName>
        <fullName evidence="7">Disease resistance protein</fullName>
    </submittedName>
</protein>
<dbReference type="GO" id="GO:0005524">
    <property type="term" value="F:ATP binding"/>
    <property type="evidence" value="ECO:0007669"/>
    <property type="project" value="UniProtKB-KW"/>
</dbReference>
<feature type="domain" description="NB-ARC" evidence="6">
    <location>
        <begin position="171"/>
        <end position="289"/>
    </location>
</feature>
<dbReference type="GO" id="GO:0006952">
    <property type="term" value="P:defense response"/>
    <property type="evidence" value="ECO:0007669"/>
    <property type="project" value="UniProtKB-KW"/>
</dbReference>
<dbReference type="EMBL" id="KV010626">
    <property type="protein sequence ID" value="KZV27506.1"/>
    <property type="molecule type" value="Genomic_DNA"/>
</dbReference>
<dbReference type="FunFam" id="3.40.50.300:FF:001091">
    <property type="entry name" value="Probable disease resistance protein At1g61300"/>
    <property type="match status" value="1"/>
</dbReference>
<evidence type="ECO:0000256" key="2">
    <source>
        <dbReference type="ARBA" id="ARBA00022741"/>
    </source>
</evidence>
<evidence type="ECO:0000256" key="1">
    <source>
        <dbReference type="ARBA" id="ARBA00008894"/>
    </source>
</evidence>
<dbReference type="SUPFAM" id="SSF52540">
    <property type="entry name" value="P-loop containing nucleoside triphosphate hydrolases"/>
    <property type="match status" value="1"/>
</dbReference>
<dbReference type="Gene3D" id="3.40.50.300">
    <property type="entry name" value="P-loop containing nucleotide triphosphate hydrolases"/>
    <property type="match status" value="1"/>
</dbReference>
<keyword evidence="3" id="KW-0611">Plant defense</keyword>
<dbReference type="Pfam" id="PF00931">
    <property type="entry name" value="NB-ARC"/>
    <property type="match status" value="1"/>
</dbReference>
<organism evidence="7 8">
    <name type="scientific">Dorcoceras hygrometricum</name>
    <dbReference type="NCBI Taxonomy" id="472368"/>
    <lineage>
        <taxon>Eukaryota</taxon>
        <taxon>Viridiplantae</taxon>
        <taxon>Streptophyta</taxon>
        <taxon>Embryophyta</taxon>
        <taxon>Tracheophyta</taxon>
        <taxon>Spermatophyta</taxon>
        <taxon>Magnoliopsida</taxon>
        <taxon>eudicotyledons</taxon>
        <taxon>Gunneridae</taxon>
        <taxon>Pentapetalae</taxon>
        <taxon>asterids</taxon>
        <taxon>lamiids</taxon>
        <taxon>Lamiales</taxon>
        <taxon>Gesneriaceae</taxon>
        <taxon>Didymocarpoideae</taxon>
        <taxon>Trichosporeae</taxon>
        <taxon>Loxocarpinae</taxon>
        <taxon>Dorcoceras</taxon>
    </lineage>
</organism>
<evidence type="ECO:0000256" key="5">
    <source>
        <dbReference type="SAM" id="Coils"/>
    </source>
</evidence>
<evidence type="ECO:0000259" key="6">
    <source>
        <dbReference type="Pfam" id="PF00931"/>
    </source>
</evidence>
<keyword evidence="2" id="KW-0547">Nucleotide-binding</keyword>
<dbReference type="AlphaFoldDB" id="A0A2Z7B189"/>
<dbReference type="InterPro" id="IPR002182">
    <property type="entry name" value="NB-ARC"/>
</dbReference>
<proteinExistence type="inferred from homology"/>
<dbReference type="PANTHER" id="PTHR33463:SF209">
    <property type="entry name" value="DISEASE RESISTANCE PROTEIN RPS2-LIKE"/>
    <property type="match status" value="1"/>
</dbReference>
<dbReference type="InterPro" id="IPR027417">
    <property type="entry name" value="P-loop_NTPase"/>
</dbReference>
<evidence type="ECO:0000256" key="3">
    <source>
        <dbReference type="ARBA" id="ARBA00022821"/>
    </source>
</evidence>
<dbReference type="GO" id="GO:0043531">
    <property type="term" value="F:ADP binding"/>
    <property type="evidence" value="ECO:0007669"/>
    <property type="project" value="InterPro"/>
</dbReference>
<comment type="similarity">
    <text evidence="1">Belongs to the disease resistance NB-LRR family.</text>
</comment>
<sequence length="308" mass="34752">MEAVSAVIGAVLAEPSKIIWNSIHARIKNFRNRGSNFKDLEDETNRLIQLKHRVLRKLRVQEQTERDRLQGEVDDWVGKVNELEEQVNEMKSSVRSSRGDVAAYDLRCSCSVFPKLCRLSNQLVKIMERVKHLKEAGESYAGQMSGPEQLITVEHIPGATITGQKAASINLTKVLDKLEDDKVRAIGVYGMGGVGKTTLISNLNNKLKQEPSANGFSIVIWVTVSKDTNNRKIETRIFERLKLQVSSEESDESVTSRLHGRLKIEECFLLILDDVWAYIDLQKLGIPNAEDCVRVDAQLANLWRVGFH</sequence>
<dbReference type="OrthoDB" id="736010at2759"/>
<dbReference type="Proteomes" id="UP000250235">
    <property type="component" value="Unassembled WGS sequence"/>
</dbReference>
<feature type="coiled-coil region" evidence="5">
    <location>
        <begin position="66"/>
        <end position="100"/>
    </location>
</feature>
<dbReference type="PANTHER" id="PTHR33463">
    <property type="entry name" value="NB-ARC DOMAIN-CONTAINING PROTEIN-RELATED"/>
    <property type="match status" value="1"/>
</dbReference>
<evidence type="ECO:0000313" key="7">
    <source>
        <dbReference type="EMBL" id="KZV27506.1"/>
    </source>
</evidence>
<accession>A0A2Z7B189</accession>
<name>A0A2Z7B189_9LAMI</name>
<gene>
    <name evidence="7" type="ORF">F511_04557</name>
</gene>